<evidence type="ECO:0000313" key="1">
    <source>
        <dbReference type="EMBL" id="JAD79084.1"/>
    </source>
</evidence>
<sequence length="48" mass="5773">MNACQSNSWLRLVRDATRFCLRRSFQGCKTKSNKSIRIRCWLPQKKKQ</sequence>
<name>A0A0A9CRY4_ARUDO</name>
<dbReference type="AlphaFoldDB" id="A0A0A9CRY4"/>
<accession>A0A0A9CRY4</accession>
<reference evidence="1" key="1">
    <citation type="submission" date="2014-09" db="EMBL/GenBank/DDBJ databases">
        <authorList>
            <person name="Magalhaes I.L.F."/>
            <person name="Oliveira U."/>
            <person name="Santos F.R."/>
            <person name="Vidigal T.H.D.A."/>
            <person name="Brescovit A.D."/>
            <person name="Santos A.J."/>
        </authorList>
    </citation>
    <scope>NUCLEOTIDE SEQUENCE</scope>
    <source>
        <tissue evidence="1">Shoot tissue taken approximately 20 cm above the soil surface</tissue>
    </source>
</reference>
<dbReference type="EMBL" id="GBRH01218811">
    <property type="protein sequence ID" value="JAD79084.1"/>
    <property type="molecule type" value="Transcribed_RNA"/>
</dbReference>
<organism evidence="1">
    <name type="scientific">Arundo donax</name>
    <name type="common">Giant reed</name>
    <name type="synonym">Donax arundinaceus</name>
    <dbReference type="NCBI Taxonomy" id="35708"/>
    <lineage>
        <taxon>Eukaryota</taxon>
        <taxon>Viridiplantae</taxon>
        <taxon>Streptophyta</taxon>
        <taxon>Embryophyta</taxon>
        <taxon>Tracheophyta</taxon>
        <taxon>Spermatophyta</taxon>
        <taxon>Magnoliopsida</taxon>
        <taxon>Liliopsida</taxon>
        <taxon>Poales</taxon>
        <taxon>Poaceae</taxon>
        <taxon>PACMAD clade</taxon>
        <taxon>Arundinoideae</taxon>
        <taxon>Arundineae</taxon>
        <taxon>Arundo</taxon>
    </lineage>
</organism>
<protein>
    <submittedName>
        <fullName evidence="1">Uncharacterized protein</fullName>
    </submittedName>
</protein>
<reference evidence="1" key="2">
    <citation type="journal article" date="2015" name="Data Brief">
        <title>Shoot transcriptome of the giant reed, Arundo donax.</title>
        <authorList>
            <person name="Barrero R.A."/>
            <person name="Guerrero F.D."/>
            <person name="Moolhuijzen P."/>
            <person name="Goolsby J.A."/>
            <person name="Tidwell J."/>
            <person name="Bellgard S.E."/>
            <person name="Bellgard M.I."/>
        </authorList>
    </citation>
    <scope>NUCLEOTIDE SEQUENCE</scope>
    <source>
        <tissue evidence="1">Shoot tissue taken approximately 20 cm above the soil surface</tissue>
    </source>
</reference>
<proteinExistence type="predicted"/>